<dbReference type="InterPro" id="IPR050134">
    <property type="entry name" value="NAD-dep_sirtuin_deacylases"/>
</dbReference>
<keyword evidence="3" id="KW-0479">Metal-binding</keyword>
<name>A0A0P6YLQ3_9CHLR</name>
<accession>A0A0P6YLQ3</accession>
<dbReference type="EC" id="2.3.1.286" evidence="3"/>
<dbReference type="InterPro" id="IPR029035">
    <property type="entry name" value="DHS-like_NAD/FAD-binding_dom"/>
</dbReference>
<comment type="catalytic activity">
    <reaction evidence="3">
        <text>N(6)-acetyl-L-lysyl-[protein] + NAD(+) + H2O = 2''-O-acetyl-ADP-D-ribose + nicotinamide + L-lysyl-[protein]</text>
        <dbReference type="Rhea" id="RHEA:43636"/>
        <dbReference type="Rhea" id="RHEA-COMP:9752"/>
        <dbReference type="Rhea" id="RHEA-COMP:10731"/>
        <dbReference type="ChEBI" id="CHEBI:15377"/>
        <dbReference type="ChEBI" id="CHEBI:17154"/>
        <dbReference type="ChEBI" id="CHEBI:29969"/>
        <dbReference type="ChEBI" id="CHEBI:57540"/>
        <dbReference type="ChEBI" id="CHEBI:61930"/>
        <dbReference type="ChEBI" id="CHEBI:83767"/>
        <dbReference type="EC" id="2.3.1.286"/>
    </reaction>
</comment>
<evidence type="ECO:0000256" key="4">
    <source>
        <dbReference type="PROSITE-ProRule" id="PRU00236"/>
    </source>
</evidence>
<dbReference type="GO" id="GO:0008270">
    <property type="term" value="F:zinc ion binding"/>
    <property type="evidence" value="ECO:0007669"/>
    <property type="project" value="UniProtKB-UniRule"/>
</dbReference>
<dbReference type="RefSeq" id="WP_054533181.1">
    <property type="nucleotide sequence ID" value="NZ_LGKP01000008.1"/>
</dbReference>
<feature type="binding site" evidence="3">
    <location>
        <position position="148"/>
    </location>
    <ligand>
        <name>Zn(2+)</name>
        <dbReference type="ChEBI" id="CHEBI:29105"/>
    </ligand>
</feature>
<feature type="binding site" evidence="3">
    <location>
        <begin position="188"/>
        <end position="190"/>
    </location>
    <ligand>
        <name>NAD(+)</name>
        <dbReference type="ChEBI" id="CHEBI:57540"/>
    </ligand>
</feature>
<dbReference type="Gene3D" id="3.40.50.1220">
    <property type="entry name" value="TPP-binding domain"/>
    <property type="match status" value="1"/>
</dbReference>
<evidence type="ECO:0000313" key="6">
    <source>
        <dbReference type="EMBL" id="KPL90987.1"/>
    </source>
</evidence>
<keyword evidence="7" id="KW-1185">Reference proteome</keyword>
<dbReference type="GO" id="GO:0036055">
    <property type="term" value="F:protein-succinyllysine desuccinylase activity"/>
    <property type="evidence" value="ECO:0007669"/>
    <property type="project" value="InterPro"/>
</dbReference>
<comment type="caution">
    <text evidence="3 4">Lacks conserved residue(s) required for the propagation of feature annotation.</text>
</comment>
<dbReference type="InterPro" id="IPR026591">
    <property type="entry name" value="Sirtuin_cat_small_dom_sf"/>
</dbReference>
<dbReference type="EMBL" id="LGKP01000008">
    <property type="protein sequence ID" value="KPL90987.1"/>
    <property type="molecule type" value="Genomic_DNA"/>
</dbReference>
<protein>
    <recommendedName>
        <fullName evidence="3">NAD-dependent protein deacylase</fullName>
        <ecNumber evidence="3">2.3.1.286</ecNumber>
    </recommendedName>
    <alternativeName>
        <fullName evidence="3">Regulatory protein SIR2 homolog</fullName>
    </alternativeName>
</protein>
<feature type="domain" description="Deacetylase sirtuin-type" evidence="5">
    <location>
        <begin position="1"/>
        <end position="247"/>
    </location>
</feature>
<dbReference type="GO" id="GO:0036054">
    <property type="term" value="F:protein-malonyllysine demalonylase activity"/>
    <property type="evidence" value="ECO:0007669"/>
    <property type="project" value="InterPro"/>
</dbReference>
<dbReference type="AlphaFoldDB" id="A0A0P6YLQ3"/>
<dbReference type="GO" id="GO:0070403">
    <property type="term" value="F:NAD+ binding"/>
    <property type="evidence" value="ECO:0007669"/>
    <property type="project" value="UniProtKB-UniRule"/>
</dbReference>
<comment type="cofactor">
    <cofactor evidence="3">
        <name>Zn(2+)</name>
        <dbReference type="ChEBI" id="CHEBI:29105"/>
    </cofactor>
    <text evidence="3">Binds 1 zinc ion per subunit.</text>
</comment>
<feature type="active site" description="Proton acceptor" evidence="3">
    <location>
        <position position="121"/>
    </location>
</feature>
<keyword evidence="2 3" id="KW-0520">NAD</keyword>
<comment type="similarity">
    <text evidence="3">Belongs to the sirtuin family. Class III subfamily.</text>
</comment>
<dbReference type="PANTHER" id="PTHR11085:SF4">
    <property type="entry name" value="NAD-DEPENDENT PROTEIN DEACYLASE"/>
    <property type="match status" value="1"/>
</dbReference>
<dbReference type="STRING" id="70996.SE18_04290"/>
<feature type="binding site" evidence="3">
    <location>
        <begin position="103"/>
        <end position="106"/>
    </location>
    <ligand>
        <name>NAD(+)</name>
        <dbReference type="ChEBI" id="CHEBI:57540"/>
    </ligand>
</feature>
<dbReference type="PROSITE" id="PS50305">
    <property type="entry name" value="SIRTUIN"/>
    <property type="match status" value="1"/>
</dbReference>
<keyword evidence="3" id="KW-0862">Zinc</keyword>
<dbReference type="Gene3D" id="3.30.1600.10">
    <property type="entry name" value="SIR2/SIRT2 'Small Domain"/>
    <property type="match status" value="1"/>
</dbReference>
<comment type="function">
    <text evidence="3">NAD-dependent protein deacetylase which modulates the activities of several proteins which are inactive in their acetylated form.</text>
</comment>
<dbReference type="OrthoDB" id="9800582at2"/>
<feature type="binding site" evidence="3">
    <location>
        <position position="232"/>
    </location>
    <ligand>
        <name>NAD(+)</name>
        <dbReference type="ChEBI" id="CHEBI:57540"/>
    </ligand>
</feature>
<gene>
    <name evidence="3" type="primary">cobB</name>
    <name evidence="6" type="ORF">SE18_04290</name>
</gene>
<dbReference type="InterPro" id="IPR003000">
    <property type="entry name" value="Sirtuin"/>
</dbReference>
<organism evidence="6 7">
    <name type="scientific">Herpetosiphon geysericola</name>
    <dbReference type="NCBI Taxonomy" id="70996"/>
    <lineage>
        <taxon>Bacteria</taxon>
        <taxon>Bacillati</taxon>
        <taxon>Chloroflexota</taxon>
        <taxon>Chloroflexia</taxon>
        <taxon>Herpetosiphonales</taxon>
        <taxon>Herpetosiphonaceae</taxon>
        <taxon>Herpetosiphon</taxon>
    </lineage>
</organism>
<comment type="subcellular location">
    <subcellularLocation>
        <location evidence="3">Cytoplasm</location>
    </subcellularLocation>
</comment>
<reference evidence="6 7" key="1">
    <citation type="submission" date="2015-07" db="EMBL/GenBank/DDBJ databases">
        <title>Whole genome sequence of Herpetosiphon geysericola DSM 7119.</title>
        <authorList>
            <person name="Hemp J."/>
            <person name="Ward L.M."/>
            <person name="Pace L.A."/>
            <person name="Fischer W.W."/>
        </authorList>
    </citation>
    <scope>NUCLEOTIDE SEQUENCE [LARGE SCALE GENOMIC DNA]</scope>
    <source>
        <strain evidence="6 7">DSM 7119</strain>
    </source>
</reference>
<dbReference type="HAMAP" id="MF_01121">
    <property type="entry name" value="Sirtuin_ClassIII"/>
    <property type="match status" value="1"/>
</dbReference>
<dbReference type="InterPro" id="IPR026590">
    <property type="entry name" value="Ssirtuin_cat_dom"/>
</dbReference>
<dbReference type="Pfam" id="PF02146">
    <property type="entry name" value="SIR2"/>
    <property type="match status" value="1"/>
</dbReference>
<evidence type="ECO:0000313" key="7">
    <source>
        <dbReference type="Proteomes" id="UP000050277"/>
    </source>
</evidence>
<feature type="binding site" evidence="3">
    <location>
        <position position="129"/>
    </location>
    <ligand>
        <name>Zn(2+)</name>
        <dbReference type="ChEBI" id="CHEBI:29105"/>
    </ligand>
</feature>
<dbReference type="PANTHER" id="PTHR11085">
    <property type="entry name" value="NAD-DEPENDENT PROTEIN DEACYLASE SIRTUIN-5, MITOCHONDRIAL-RELATED"/>
    <property type="match status" value="1"/>
</dbReference>
<keyword evidence="3" id="KW-0963">Cytoplasm</keyword>
<proteinExistence type="inferred from homology"/>
<dbReference type="GO" id="GO:0017136">
    <property type="term" value="F:histone deacetylase activity, NAD-dependent"/>
    <property type="evidence" value="ECO:0007669"/>
    <property type="project" value="TreeGrafter"/>
</dbReference>
<evidence type="ECO:0000256" key="2">
    <source>
        <dbReference type="ARBA" id="ARBA00023027"/>
    </source>
</evidence>
<dbReference type="Proteomes" id="UP000050277">
    <property type="component" value="Unassembled WGS sequence"/>
</dbReference>
<dbReference type="PATRIC" id="fig|70996.4.peg.5340"/>
<dbReference type="InterPro" id="IPR027546">
    <property type="entry name" value="Sirtuin_class_III"/>
</dbReference>
<dbReference type="NCBIfam" id="NF001753">
    <property type="entry name" value="PRK00481.1-3"/>
    <property type="match status" value="1"/>
</dbReference>
<comment type="caution">
    <text evidence="6">The sequence shown here is derived from an EMBL/GenBank/DDBJ whole genome shotgun (WGS) entry which is preliminary data.</text>
</comment>
<evidence type="ECO:0000259" key="5">
    <source>
        <dbReference type="PROSITE" id="PS50305"/>
    </source>
</evidence>
<evidence type="ECO:0000256" key="3">
    <source>
        <dbReference type="HAMAP-Rule" id="MF_01121"/>
    </source>
</evidence>
<keyword evidence="1" id="KW-0808">Transferase</keyword>
<evidence type="ECO:0000256" key="1">
    <source>
        <dbReference type="ARBA" id="ARBA00022679"/>
    </source>
</evidence>
<sequence length="247" mass="26684">MTELFDQGLIATLRAARSLTILTGAGMSAESGIPTFRDSLTGLWNTFEIEQVASLAGYLQQPQAVWGWYHTHRQQILAVQPNLGHVALAQLEQHISSVTLITQNIDALHQRAGSSNVIELHGTIDTIRCSAGDHGISAWPDQPDLPLCAVCGAPLRPDVVWFGERLDLAKIQAAEFASQTCDVFLAIGTSGLVAPAATFPMTARAHRARLIDLNLEDTPLSRHARHRLRGPAAQLLPALVAATWPEA</sequence>
<feature type="binding site" evidence="3">
    <location>
        <begin position="214"/>
        <end position="216"/>
    </location>
    <ligand>
        <name>NAD(+)</name>
        <dbReference type="ChEBI" id="CHEBI:57540"/>
    </ligand>
</feature>
<dbReference type="SUPFAM" id="SSF52467">
    <property type="entry name" value="DHS-like NAD/FAD-binding domain"/>
    <property type="match status" value="1"/>
</dbReference>
<dbReference type="GO" id="GO:0005737">
    <property type="term" value="C:cytoplasm"/>
    <property type="evidence" value="ECO:0007669"/>
    <property type="project" value="UniProtKB-SubCell"/>
</dbReference>